<keyword evidence="12" id="KW-0732">Signal</keyword>
<feature type="compositionally biased region" description="Polar residues" evidence="10">
    <location>
        <begin position="1954"/>
        <end position="1967"/>
    </location>
</feature>
<feature type="region of interest" description="Disordered" evidence="10">
    <location>
        <begin position="1861"/>
        <end position="1895"/>
    </location>
</feature>
<feature type="region of interest" description="Disordered" evidence="10">
    <location>
        <begin position="1654"/>
        <end position="1694"/>
    </location>
</feature>
<dbReference type="PROSITE" id="PS50026">
    <property type="entry name" value="EGF_3"/>
    <property type="match status" value="2"/>
</dbReference>
<evidence type="ECO:0000259" key="13">
    <source>
        <dbReference type="PROSITE" id="PS50026"/>
    </source>
</evidence>
<feature type="binding site" evidence="9">
    <location>
        <position position="1029"/>
    </location>
    <ligand>
        <name>Zn(2+)</name>
        <dbReference type="ChEBI" id="CHEBI:29105"/>
        <note>catalytic</note>
    </ligand>
</feature>
<feature type="region of interest" description="Disordered" evidence="10">
    <location>
        <begin position="2448"/>
        <end position="2473"/>
    </location>
</feature>
<keyword evidence="5 11" id="KW-0472">Membrane</keyword>
<feature type="disulfide bond" evidence="8">
    <location>
        <begin position="1326"/>
        <end position="1336"/>
    </location>
</feature>
<feature type="compositionally biased region" description="Low complexity" evidence="10">
    <location>
        <begin position="2448"/>
        <end position="2461"/>
    </location>
</feature>
<dbReference type="InterPro" id="IPR000742">
    <property type="entry name" value="EGF"/>
</dbReference>
<dbReference type="GO" id="GO:0004222">
    <property type="term" value="F:metalloendopeptidase activity"/>
    <property type="evidence" value="ECO:0007669"/>
    <property type="project" value="InterPro"/>
</dbReference>
<dbReference type="PANTHER" id="PTHR11905:SF159">
    <property type="entry name" value="ADAM METALLOPROTEASE"/>
    <property type="match status" value="1"/>
</dbReference>
<feature type="signal peptide" evidence="12">
    <location>
        <begin position="1"/>
        <end position="24"/>
    </location>
</feature>
<evidence type="ECO:0000256" key="8">
    <source>
        <dbReference type="PROSITE-ProRule" id="PRU00076"/>
    </source>
</evidence>
<keyword evidence="4 16" id="KW-0645">Protease</keyword>
<feature type="region of interest" description="Disordered" evidence="10">
    <location>
        <begin position="2100"/>
        <end position="2274"/>
    </location>
</feature>
<dbReference type="PROSITE" id="PS50214">
    <property type="entry name" value="DISINTEGRIN_2"/>
    <property type="match status" value="2"/>
</dbReference>
<dbReference type="Pfam" id="PF08516">
    <property type="entry name" value="ADAM_CR"/>
    <property type="match status" value="2"/>
</dbReference>
<feature type="binding site" evidence="9">
    <location>
        <position position="1019"/>
    </location>
    <ligand>
        <name>Zn(2+)</name>
        <dbReference type="ChEBI" id="CHEBI:29105"/>
        <note>catalytic</note>
    </ligand>
</feature>
<dbReference type="EMBL" id="JASPKY010000185">
    <property type="protein sequence ID" value="KAK9722786.1"/>
    <property type="molecule type" value="Genomic_DNA"/>
</dbReference>
<dbReference type="Proteomes" id="UP001458880">
    <property type="component" value="Unassembled WGS sequence"/>
</dbReference>
<dbReference type="GO" id="GO:0016020">
    <property type="term" value="C:membrane"/>
    <property type="evidence" value="ECO:0007669"/>
    <property type="project" value="UniProtKB-SubCell"/>
</dbReference>
<feature type="disulfide bond" evidence="8">
    <location>
        <begin position="639"/>
        <end position="649"/>
    </location>
</feature>
<comment type="caution">
    <text evidence="8">Lacks conserved residue(s) required for the propagation of feature annotation.</text>
</comment>
<feature type="transmembrane region" description="Helical" evidence="11">
    <location>
        <begin position="1376"/>
        <end position="1401"/>
    </location>
</feature>
<dbReference type="Pfam" id="PF01421">
    <property type="entry name" value="Reprolysin"/>
    <property type="match status" value="2"/>
</dbReference>
<feature type="domain" description="Peptidase M12B" evidence="15">
    <location>
        <begin position="218"/>
        <end position="438"/>
    </location>
</feature>
<proteinExistence type="predicted"/>
<dbReference type="InterPro" id="IPR001590">
    <property type="entry name" value="Peptidase_M12B"/>
</dbReference>
<keyword evidence="8" id="KW-0245">EGF-like domain</keyword>
<reference evidence="16 17" key="1">
    <citation type="journal article" date="2024" name="BMC Genomics">
        <title>De novo assembly and annotation of Popillia japonica's genome with initial clues to its potential as an invasive pest.</title>
        <authorList>
            <person name="Cucini C."/>
            <person name="Boschi S."/>
            <person name="Funari R."/>
            <person name="Cardaioli E."/>
            <person name="Iannotti N."/>
            <person name="Marturano G."/>
            <person name="Paoli F."/>
            <person name="Bruttini M."/>
            <person name="Carapelli A."/>
            <person name="Frati F."/>
            <person name="Nardi F."/>
        </authorList>
    </citation>
    <scope>NUCLEOTIDE SEQUENCE [LARGE SCALE GENOMIC DNA]</scope>
    <source>
        <strain evidence="16">DMR45628</strain>
    </source>
</reference>
<dbReference type="InterPro" id="IPR036436">
    <property type="entry name" value="Disintegrin_dom_sf"/>
</dbReference>
<feature type="binding site" evidence="9">
    <location>
        <position position="364"/>
    </location>
    <ligand>
        <name>Zn(2+)</name>
        <dbReference type="ChEBI" id="CHEBI:29105"/>
        <note>catalytic</note>
    </ligand>
</feature>
<evidence type="ECO:0000256" key="10">
    <source>
        <dbReference type="SAM" id="MobiDB-lite"/>
    </source>
</evidence>
<feature type="compositionally biased region" description="Polar residues" evidence="10">
    <location>
        <begin position="1658"/>
        <end position="1671"/>
    </location>
</feature>
<keyword evidence="9" id="KW-0862">Zinc</keyword>
<evidence type="ECO:0000256" key="3">
    <source>
        <dbReference type="ARBA" id="ARBA00022989"/>
    </source>
</evidence>
<feature type="disulfide bond" evidence="9">
    <location>
        <begin position="1036"/>
        <end position="1041"/>
    </location>
</feature>
<feature type="disulfide bond" evidence="7">
    <location>
        <begin position="461"/>
        <end position="481"/>
    </location>
</feature>
<dbReference type="GO" id="GO:0046872">
    <property type="term" value="F:metal ion binding"/>
    <property type="evidence" value="ECO:0007669"/>
    <property type="project" value="UniProtKB-KW"/>
</dbReference>
<organism evidence="16 17">
    <name type="scientific">Popillia japonica</name>
    <name type="common">Japanese beetle</name>
    <dbReference type="NCBI Taxonomy" id="7064"/>
    <lineage>
        <taxon>Eukaryota</taxon>
        <taxon>Metazoa</taxon>
        <taxon>Ecdysozoa</taxon>
        <taxon>Arthropoda</taxon>
        <taxon>Hexapoda</taxon>
        <taxon>Insecta</taxon>
        <taxon>Pterygota</taxon>
        <taxon>Neoptera</taxon>
        <taxon>Endopterygota</taxon>
        <taxon>Coleoptera</taxon>
        <taxon>Polyphaga</taxon>
        <taxon>Scarabaeiformia</taxon>
        <taxon>Scarabaeidae</taxon>
        <taxon>Rutelinae</taxon>
        <taxon>Popillia</taxon>
    </lineage>
</organism>
<feature type="binding site" evidence="9">
    <location>
        <position position="1023"/>
    </location>
    <ligand>
        <name>Zn(2+)</name>
        <dbReference type="ChEBI" id="CHEBI:29105"/>
        <note>catalytic</note>
    </ligand>
</feature>
<accession>A0AAW1KR02</accession>
<evidence type="ECO:0000256" key="11">
    <source>
        <dbReference type="SAM" id="Phobius"/>
    </source>
</evidence>
<evidence type="ECO:0000259" key="14">
    <source>
        <dbReference type="PROSITE" id="PS50214"/>
    </source>
</evidence>
<protein>
    <submittedName>
        <fullName evidence="16">Reprolysin (M12B) family zinc metalloprotease</fullName>
    </submittedName>
</protein>
<dbReference type="SMART" id="SM00608">
    <property type="entry name" value="ACR"/>
    <property type="match status" value="2"/>
</dbReference>
<comment type="caution">
    <text evidence="16">The sequence shown here is derived from an EMBL/GenBank/DDBJ whole genome shotgun (WGS) entry which is preliminary data.</text>
</comment>
<dbReference type="InterPro" id="IPR002870">
    <property type="entry name" value="Peptidase_M12B_N"/>
</dbReference>
<feature type="disulfide bond" evidence="9">
    <location>
        <begin position="994"/>
        <end position="1074"/>
    </location>
</feature>
<evidence type="ECO:0000313" key="16">
    <source>
        <dbReference type="EMBL" id="KAK9722786.1"/>
    </source>
</evidence>
<evidence type="ECO:0000256" key="5">
    <source>
        <dbReference type="ARBA" id="ARBA00023136"/>
    </source>
</evidence>
<feature type="compositionally biased region" description="Polar residues" evidence="10">
    <location>
        <begin position="2101"/>
        <end position="2141"/>
    </location>
</feature>
<feature type="compositionally biased region" description="Basic and acidic residues" evidence="10">
    <location>
        <begin position="1573"/>
        <end position="1582"/>
    </location>
</feature>
<keyword evidence="6 8" id="KW-1015">Disulfide bond</keyword>
<dbReference type="Pfam" id="PF00200">
    <property type="entry name" value="Disintegrin"/>
    <property type="match status" value="2"/>
</dbReference>
<evidence type="ECO:0000256" key="4">
    <source>
        <dbReference type="ARBA" id="ARBA00023049"/>
    </source>
</evidence>
<keyword evidence="17" id="KW-1185">Reference proteome</keyword>
<dbReference type="SMART" id="SM00050">
    <property type="entry name" value="DISIN"/>
    <property type="match status" value="2"/>
</dbReference>
<dbReference type="SUPFAM" id="SSF57552">
    <property type="entry name" value="Blood coagulation inhibitor (disintegrin)"/>
    <property type="match status" value="2"/>
</dbReference>
<sequence>MAVFVIRALCLLLIVFIYHKNCLGLAVVSEETAQQPPSKDFTRHTLIKPRIYHGREKREIASTKIKDGGGHLHHVTVTYDLDGQNYTVDLSLNRDLLPRGYFHRYQIGGNEVVDRHSSTGETELCHYRGKVRDKPDSWAALSICEDDVEGVIFDGEEMLYIERDSMDDEHHYLYKHSDMGDMERRCGYEDGKLNDVLRYKRDLEPIIRGPYNSNKRSRYVELVLVVDNSLYKKFNSSLNKVERYCKDVTNIMNGLYSQLNIFIALVGVVTWSERNEIEFSSNADTTLTNFLHYRRRILAKEHPNDNAQLLSKTTYNYDVVGTALKGPICTYEFSGGINSYRSAIVGMVATTIAHSLGHNLGMEHDTDGCSCPDDSIESLDSAFEHGMDYCLRNKPESLFGDSVCGNGFVESGEQCDCGLPEHCDNTCCDPTTCLLKANASCATGECCNLQTCQIKTAGTMCRSADQECDLPEYCRGDSEYCPEDIHKGDGQLCKDGKAYCYRGNCRTRSDQCKLLWGSTGKSSDELCYKMNSRGNRHGNCGYDKFSETYKKCYADDVLCGMLHCKHLNERLEFGMESVAVLSNSFLNLKGSLIPCRTAIIDLGLDQIDPGLVPDGSKCGDDRMCVNQTCVPVETVRTRCPEDCYGHGVCNSLGECHCDVGFLPPSCQHSVATNFINDEPIADSKANDHPAKDFKRHTLIQPKIYHSRNKREISTTKNEDNSSHLQHVTVTYDLDGQSYVIDLNLNRDLLPEGYFHRYQENGSHVVHRPSAEEVELCHYKGKIRDKPDSWAAVSTCEDYVKGVIFDGTEMYYIEKNSVDDDHHYLYKHSDIAETGKRCGYEGDAVDHKHSDEDDKHQALNRILRYKRDIEPIIRGPYNANKRSRYVELVLVVDNMFYKELDSSRSSVERYCKDITNIINGIYSSLNIFIALVGVVTWTERNEIQFSENGDTTLTNFLHYRRENLIRTHPNDNAQLITKFTFNNGVVGKALKGPICTYQFSGGVNNNHSPVIGLVATTIAHEMGHNFGMEHDTNDCACPEDRCIMAPSSSSIAPKHWSNCSVEYLALAFEHGMDYCLRNKPKSLFGTSVCGNGFVEPGEQCDCGLPEHCDNTCCNATTCLLNANASCATGECCDLNTCKPRRAGTMCRSADIECDLPEYCTGHSEYCPPDVYKLDAEPCNGGKAYCYHGYCRTRSDQCKLLWGNTGKASDEQCYKMNSKGNRHGNCGYDKFSQIYKKCYDENVLCGMLHCKHLNERLEFGMESVAILSHSFLNLKGSIIPCRTAIVDLGLNQIDPGLAPDGAKCGEDKMCVNQTCLSVENLRAAGPRCPNNCNGNGVCNSLGHCHCKDSFGPPTCEYPGPGGSVDSGPASDPNARKEFVTAVFIIFLGIIPALALISLLLYYARQNLKLTWSQSPPTYVTCCVSCLSRISRRTFDACKVVGNGRKAKTHASLPTVSENVEKQQNLERLQQQQEKQQSGRRKSTNMDIMFSKLVFTTNKQGISNSVSVSTAKIPQTAQIEAADTSAHAQKGSVVIEEVPKRRMSFKNLKGLKLNACAEGSKQISKSRGPPSFQPETLKRPTEDNHSLLTDEPTSPLKNEFFGHFKGFTISPKKMATEPSRPAPPIPVVPIAPPIIAVKSPNLNRSNTTCLGSASAKKICSGSASPKTNKTANRTSSVLVPSNSNSPPALPPLNNGANPRPIISSPILENSTCTAKELLSPLKNAPKIPARPAPELPTVFAIKETQRPLSAVDSTSVPTQEEPKKSQNGSALNRIASFLKPAEKKPQISPSSSNSSTTSKKLMDKNVLRTLEISNPILQNEIKTESKTVPLIPAENLPSAVVVMRAQSMRGTANTIRPQIPKFGSMRQANGAKRPMSIPSGSRPKSPPPPRPAAPEIVKDNNKKNLVLPKIPGFQKGFPDKNQNQYDDCLNGITADNKIGDARSPSSDNIYAVIEESPVNSSETTSPETVKTSTSGSSESFGLLGEIVNEIQNRNFDSIYSTSTLARKKKLDEQRKIEMMEKKDVSETYVNTSSIYKTPESVYSNMSNVKSSASSTSSGYIAPSAVNLPIKPMVDSVDKKIHSGDSPEKPKEVKPILSTFKAPANQKTFSATPNRNSAAFTSNKDGNKPTSEAAENTKNLKSNQPPAAANAKILERQVTPTKLRTRKPSPSRSNPSNTNPKPSAKTTSSGNNNNTNTANNKSNSPDLVTSCANSKKTNGPKPPDVLNGSMKRATSSGGAPTKPKTLPKNGGGVGATNNNNKTGKIAETKTGNSEVGKTSASVKFTKQQNGENANNTKVIASGVKLAARQHSNVASLQQKFENKPPINFKLLKFLVELPNQSFNPHKRIRIHKNMASKLFLHFLILILCNKALSSEDDNSIDVEDDFNDHTLSVDDLKNEILNEDNLQNLGGVLSNFMQSDGGKQIGNMIMNGLQNGGSNVVMGQLLQGLGGIMQQQSQSESPEGGSSRRGEVGDQPGLSPELLGNLLSLFAQTKSSGDSSNSGIDLGSIVQLFLQFGGQDSSGYMSLIPNILNIVQQSFTGPEAQKREAKHEEHRGVFPPIVEKLHVFVDHFVNSEMGSALMESTGVNRALKIFADEQGNFSYAKFVEMFENHSFRKHWLEMATKRVANFVSYFADPYTQKKFLTTFTLFVNNFLKNQGVPNTAHFDPMLPKESLTAVVNFFSKKYLGQKVDSKKYIQPAVKYFQQLVAIAEQKGIVGKGVDSDELSHKIADTINLEIIEPVVRVNRAYRFALKVPECDRYVFCLVNQVQPDEVQSIPGLKSSLSRFASIIASWFISGNGHSSFWSLYHVIIEENNCQARYTDECQQFHVEEIKVTKKYVHNEL</sequence>
<dbReference type="Pfam" id="PF01562">
    <property type="entry name" value="Pep_M12B_propep"/>
    <property type="match status" value="2"/>
</dbReference>
<keyword evidence="9" id="KW-0479">Metal-binding</keyword>
<feature type="domain" description="Disintegrin" evidence="14">
    <location>
        <begin position="1085"/>
        <end position="1173"/>
    </location>
</feature>
<feature type="disulfide bond" evidence="8">
    <location>
        <begin position="1344"/>
        <end position="1353"/>
    </location>
</feature>
<evidence type="ECO:0000313" key="17">
    <source>
        <dbReference type="Proteomes" id="UP001458880"/>
    </source>
</evidence>
<dbReference type="InterPro" id="IPR034027">
    <property type="entry name" value="Reprolysin_adamalysin"/>
</dbReference>
<dbReference type="InterPro" id="IPR006586">
    <property type="entry name" value="ADAM_Cys-rich"/>
</dbReference>
<gene>
    <name evidence="16" type="ORF">QE152_g19520</name>
</gene>
<feature type="compositionally biased region" description="Low complexity" evidence="10">
    <location>
        <begin position="1785"/>
        <end position="1795"/>
    </location>
</feature>
<dbReference type="CDD" id="cd04269">
    <property type="entry name" value="ZnMc_adamalysin_II_like"/>
    <property type="match status" value="2"/>
</dbReference>
<feature type="disulfide bond" evidence="9">
    <location>
        <begin position="1034"/>
        <end position="1058"/>
    </location>
</feature>
<keyword evidence="2 11" id="KW-0812">Transmembrane</keyword>
<feature type="compositionally biased region" description="Low complexity" evidence="10">
    <location>
        <begin position="2166"/>
        <end position="2200"/>
    </location>
</feature>
<feature type="binding site" evidence="9">
    <location>
        <position position="358"/>
    </location>
    <ligand>
        <name>Zn(2+)</name>
        <dbReference type="ChEBI" id="CHEBI:29105"/>
        <note>catalytic</note>
    </ligand>
</feature>
<evidence type="ECO:0000259" key="15">
    <source>
        <dbReference type="PROSITE" id="PS50215"/>
    </source>
</evidence>
<dbReference type="InterPro" id="IPR024079">
    <property type="entry name" value="MetalloPept_cat_dom_sf"/>
</dbReference>
<name>A0AAW1KR02_POPJA</name>
<feature type="domain" description="Disintegrin" evidence="14">
    <location>
        <begin position="401"/>
        <end position="489"/>
    </location>
</feature>
<feature type="domain" description="EGF-like" evidence="13">
    <location>
        <begin position="1322"/>
        <end position="1354"/>
    </location>
</feature>
<feature type="compositionally biased region" description="Polar residues" evidence="10">
    <location>
        <begin position="2201"/>
        <end position="2213"/>
    </location>
</feature>
<evidence type="ECO:0000256" key="9">
    <source>
        <dbReference type="PROSITE-ProRule" id="PRU00276"/>
    </source>
</evidence>
<feature type="disulfide bond" evidence="8">
    <location>
        <begin position="657"/>
        <end position="666"/>
    </location>
</feature>
<evidence type="ECO:0000256" key="12">
    <source>
        <dbReference type="SAM" id="SignalP"/>
    </source>
</evidence>
<dbReference type="InterPro" id="IPR001762">
    <property type="entry name" value="Disintegrin_dom"/>
</dbReference>
<feature type="region of interest" description="Disordered" evidence="10">
    <location>
        <begin position="1556"/>
        <end position="1592"/>
    </location>
</feature>
<feature type="active site" evidence="9">
    <location>
        <position position="1020"/>
    </location>
</feature>
<feature type="region of interest" description="Disordered" evidence="10">
    <location>
        <begin position="1746"/>
        <end position="1799"/>
    </location>
</feature>
<keyword evidence="3 11" id="KW-1133">Transmembrane helix</keyword>
<dbReference type="SUPFAM" id="SSF55486">
    <property type="entry name" value="Metalloproteases ('zincins'), catalytic domain"/>
    <property type="match status" value="2"/>
</dbReference>
<dbReference type="PANTHER" id="PTHR11905">
    <property type="entry name" value="ADAM A DISINTEGRIN AND METALLOPROTEASE DOMAIN"/>
    <property type="match status" value="1"/>
</dbReference>
<dbReference type="Gene3D" id="4.10.70.10">
    <property type="entry name" value="Disintegrin domain"/>
    <property type="match status" value="2"/>
</dbReference>
<evidence type="ECO:0000256" key="6">
    <source>
        <dbReference type="ARBA" id="ARBA00023157"/>
    </source>
</evidence>
<feature type="compositionally biased region" description="Polar residues" evidence="10">
    <location>
        <begin position="2265"/>
        <end position="2274"/>
    </location>
</feature>
<feature type="disulfide bond" evidence="7">
    <location>
        <begin position="1145"/>
        <end position="1165"/>
    </location>
</feature>
<keyword evidence="4 16" id="KW-0482">Metalloprotease</keyword>
<dbReference type="GO" id="GO:0006509">
    <property type="term" value="P:membrane protein ectodomain proteolysis"/>
    <property type="evidence" value="ECO:0007669"/>
    <property type="project" value="TreeGrafter"/>
</dbReference>
<feature type="compositionally biased region" description="Low complexity" evidence="10">
    <location>
        <begin position="1672"/>
        <end position="1694"/>
    </location>
</feature>
<feature type="domain" description="EGF-like" evidence="13">
    <location>
        <begin position="635"/>
        <end position="667"/>
    </location>
</feature>
<comment type="subcellular location">
    <subcellularLocation>
        <location evidence="1">Membrane</location>
        <topology evidence="1">Single-pass membrane protein</topology>
    </subcellularLocation>
</comment>
<dbReference type="FunFam" id="4.10.70.10:FF:000001">
    <property type="entry name" value="Disintegrin and metalloproteinase domain-containing protein 22"/>
    <property type="match status" value="2"/>
</dbReference>
<feature type="region of interest" description="Disordered" evidence="10">
    <location>
        <begin position="1953"/>
        <end position="1973"/>
    </location>
</feature>
<evidence type="ECO:0000256" key="2">
    <source>
        <dbReference type="ARBA" id="ARBA00022692"/>
    </source>
</evidence>
<dbReference type="PROSITE" id="PS01186">
    <property type="entry name" value="EGF_2"/>
    <property type="match status" value="1"/>
</dbReference>
<feature type="domain" description="Peptidase M12B" evidence="15">
    <location>
        <begin position="883"/>
        <end position="1079"/>
    </location>
</feature>
<dbReference type="PROSITE" id="PS50215">
    <property type="entry name" value="ADAM_MEPRO"/>
    <property type="match status" value="2"/>
</dbReference>
<feature type="chain" id="PRO_5043799875" evidence="12">
    <location>
        <begin position="25"/>
        <end position="2840"/>
    </location>
</feature>
<feature type="binding site" evidence="9">
    <location>
        <position position="354"/>
    </location>
    <ligand>
        <name>Zn(2+)</name>
        <dbReference type="ChEBI" id="CHEBI:29105"/>
        <note>catalytic</note>
    </ligand>
</feature>
<dbReference type="Gene3D" id="3.40.390.10">
    <property type="entry name" value="Collagenase (Catalytic Domain)"/>
    <property type="match status" value="2"/>
</dbReference>
<evidence type="ECO:0000256" key="1">
    <source>
        <dbReference type="ARBA" id="ARBA00004167"/>
    </source>
</evidence>
<keyword evidence="4 16" id="KW-0378">Hydrolase</keyword>
<dbReference type="FunFam" id="3.40.390.10:FF:000002">
    <property type="entry name" value="Disintegrin and metalloproteinase domain-containing protein 22"/>
    <property type="match status" value="2"/>
</dbReference>
<evidence type="ECO:0000256" key="7">
    <source>
        <dbReference type="PROSITE-ProRule" id="PRU00068"/>
    </source>
</evidence>